<sequence>MTSWYGPLIDLSKASHHVGHFVQLLVFVHRSTPLQYKLSKGGEIIRTDIQVGDDTRPFFSVTLWKKEMRSMVVAGDVVLLQNVKITKFRDIFQARTVDWSSLHRLVHPYNSLVSKGSVELVAECRVGIAAKEKLRKVIEWVQRTGYSALNNAEAYNCQSRQLSRNWKLPEPNKFRDCPSLSEVLRLTSHCKAIFSASVGEIFLPITWRPIAESENENMFISGRLNTSRDNNLAEDLICTGCRLCGSPLDPEQGSTVGKNSVPLYCEKSSDRLHAVSLIYRPCMLYVWDESEHMPLLVKNDAAEKLFGNIKAERVYLCYREYKCDKNPDPGCTERRVPRGTGTSNSPKAAGTSDADYCSSDARKKQESGQNQRCNKNINIFLIWLVILNMLLQQRKNSPLKFEVAVNASLDTENGRFEMISVSTPCFKNIWSLE</sequence>
<name>A0A061FH56_THECC</name>
<feature type="region of interest" description="Disordered" evidence="1">
    <location>
        <begin position="332"/>
        <end position="361"/>
    </location>
</feature>
<dbReference type="AlphaFoldDB" id="A0A061FH56"/>
<accession>A0A061FH56</accession>
<dbReference type="InParanoid" id="A0A061FH56"/>
<protein>
    <submittedName>
        <fullName evidence="2">Uncharacterized protein isoform 1</fullName>
    </submittedName>
</protein>
<dbReference type="eggNOG" id="ENOG502QR6N">
    <property type="taxonomic scope" value="Eukaryota"/>
</dbReference>
<gene>
    <name evidence="2" type="ORF">TCM_035066</name>
</gene>
<dbReference type="InterPro" id="IPR012340">
    <property type="entry name" value="NA-bd_OB-fold"/>
</dbReference>
<keyword evidence="3" id="KW-1185">Reference proteome</keyword>
<evidence type="ECO:0000313" key="3">
    <source>
        <dbReference type="Proteomes" id="UP000026915"/>
    </source>
</evidence>
<dbReference type="PANTHER" id="PTHR38542:SF2">
    <property type="entry name" value="REPLICATION FACTOR A C-TERMINAL DOMAIN-CONTAINING PROTEIN"/>
    <property type="match status" value="1"/>
</dbReference>
<evidence type="ECO:0000256" key="1">
    <source>
        <dbReference type="SAM" id="MobiDB-lite"/>
    </source>
</evidence>
<dbReference type="Gramene" id="EOY16223">
    <property type="protein sequence ID" value="EOY16223"/>
    <property type="gene ID" value="TCM_035066"/>
</dbReference>
<dbReference type="SUPFAM" id="SSF50249">
    <property type="entry name" value="Nucleic acid-binding proteins"/>
    <property type="match status" value="1"/>
</dbReference>
<dbReference type="Gene3D" id="2.40.50.140">
    <property type="entry name" value="Nucleic acid-binding proteins"/>
    <property type="match status" value="1"/>
</dbReference>
<evidence type="ECO:0000313" key="2">
    <source>
        <dbReference type="EMBL" id="EOY16223.1"/>
    </source>
</evidence>
<dbReference type="Proteomes" id="UP000026915">
    <property type="component" value="Chromosome 8"/>
</dbReference>
<dbReference type="OMA" id="MIYRPFM"/>
<organism evidence="2 3">
    <name type="scientific">Theobroma cacao</name>
    <name type="common">Cacao</name>
    <name type="synonym">Cocoa</name>
    <dbReference type="NCBI Taxonomy" id="3641"/>
    <lineage>
        <taxon>Eukaryota</taxon>
        <taxon>Viridiplantae</taxon>
        <taxon>Streptophyta</taxon>
        <taxon>Embryophyta</taxon>
        <taxon>Tracheophyta</taxon>
        <taxon>Spermatophyta</taxon>
        <taxon>Magnoliopsida</taxon>
        <taxon>eudicotyledons</taxon>
        <taxon>Gunneridae</taxon>
        <taxon>Pentapetalae</taxon>
        <taxon>rosids</taxon>
        <taxon>malvids</taxon>
        <taxon>Malvales</taxon>
        <taxon>Malvaceae</taxon>
        <taxon>Byttnerioideae</taxon>
        <taxon>Theobroma</taxon>
    </lineage>
</organism>
<proteinExistence type="predicted"/>
<reference evidence="2 3" key="1">
    <citation type="journal article" date="2013" name="Genome Biol.">
        <title>The genome sequence of the most widely cultivated cacao type and its use to identify candidate genes regulating pod color.</title>
        <authorList>
            <person name="Motamayor J.C."/>
            <person name="Mockaitis K."/>
            <person name="Schmutz J."/>
            <person name="Haiminen N."/>
            <person name="Iii D.L."/>
            <person name="Cornejo O."/>
            <person name="Findley S.D."/>
            <person name="Zheng P."/>
            <person name="Utro F."/>
            <person name="Royaert S."/>
            <person name="Saski C."/>
            <person name="Jenkins J."/>
            <person name="Podicheti R."/>
            <person name="Zhao M."/>
            <person name="Scheffler B.E."/>
            <person name="Stack J.C."/>
            <person name="Feltus F.A."/>
            <person name="Mustiga G.M."/>
            <person name="Amores F."/>
            <person name="Phillips W."/>
            <person name="Marelli J.P."/>
            <person name="May G.D."/>
            <person name="Shapiro H."/>
            <person name="Ma J."/>
            <person name="Bustamante C.D."/>
            <person name="Schnell R.J."/>
            <person name="Main D."/>
            <person name="Gilbert D."/>
            <person name="Parida L."/>
            <person name="Kuhn D.N."/>
        </authorList>
    </citation>
    <scope>NUCLEOTIDE SEQUENCE [LARGE SCALE GENOMIC DNA]</scope>
    <source>
        <strain evidence="3">cv. Matina 1-6</strain>
    </source>
</reference>
<dbReference type="EMBL" id="CM001886">
    <property type="protein sequence ID" value="EOY16223.1"/>
    <property type="molecule type" value="Genomic_DNA"/>
</dbReference>
<dbReference type="PANTHER" id="PTHR38542">
    <property type="entry name" value="OS04G0450500 PROTEIN"/>
    <property type="match status" value="1"/>
</dbReference>